<evidence type="ECO:0000256" key="3">
    <source>
        <dbReference type="ARBA" id="ARBA00010199"/>
    </source>
</evidence>
<feature type="transmembrane region" description="Helical" evidence="13">
    <location>
        <begin position="91"/>
        <end position="113"/>
    </location>
</feature>
<dbReference type="PIRSF" id="PIRSF006603">
    <property type="entry name" value="DinF"/>
    <property type="match status" value="1"/>
</dbReference>
<name>A0A139MZY7_STRCR</name>
<dbReference type="STRING" id="45634.SCRDD08_01418"/>
<proteinExistence type="inferred from homology"/>
<dbReference type="GO" id="GO:0006811">
    <property type="term" value="P:monoatomic ion transport"/>
    <property type="evidence" value="ECO:0007669"/>
    <property type="project" value="UniProtKB-KW"/>
</dbReference>
<dbReference type="InterPro" id="IPR050222">
    <property type="entry name" value="MATE_MdtK"/>
</dbReference>
<dbReference type="RefSeq" id="WP_061423000.1">
    <property type="nucleotide sequence ID" value="NZ_KQ969062.1"/>
</dbReference>
<comment type="similarity">
    <text evidence="3">Belongs to the multi antimicrobial extrusion (MATE) (TC 2.A.66.1) family.</text>
</comment>
<evidence type="ECO:0000256" key="12">
    <source>
        <dbReference type="ARBA" id="ARBA00031636"/>
    </source>
</evidence>
<evidence type="ECO:0000256" key="4">
    <source>
        <dbReference type="ARBA" id="ARBA00020268"/>
    </source>
</evidence>
<dbReference type="InterPro" id="IPR048279">
    <property type="entry name" value="MdtK-like"/>
</dbReference>
<feature type="transmembrane region" description="Helical" evidence="13">
    <location>
        <begin position="166"/>
        <end position="188"/>
    </location>
</feature>
<keyword evidence="7" id="KW-1003">Cell membrane</keyword>
<dbReference type="NCBIfam" id="TIGR00797">
    <property type="entry name" value="matE"/>
    <property type="match status" value="1"/>
</dbReference>
<sequence>MYQTYHLKQRLSLFVSIFLPILIYQLANFSASFVDTTMTGQYDTLHLAGVSMATSLWGSFFSFLTGIVSALVPIIGHHLGQGKDEKIAPDFYQFIYLSLTLSLILFALVFLGAPLVLQRLSLDPLVKDVAQHYLWYLSIGIIPFLLFSVIRSLLDALGLTRLSMYLMLLLLPLNASFNYVLIYGAFGFPEMGGAGAGLGTSLAYWVLLIISLLLAIKHPKVRQYQLWKIRPLNKAGLAEGFRLGLPIGGTVFAEVVIFSIVGLVMSKFSSLIIASHQSAMNFSTLMYAFPMSISTAMAIIASYELGAERLDDVKKYCTLGRIVASIFAVFTLIFLYIFRDKVASLYGSDPEFIRLTSIFLTFSLFFQLADTIAAPLQGILRGYKDTKAPFYLGLLAYWGVSLPLGLFLDQATDLGPYGYWIGLIASLVVSAILYQLRLNYIQKKRR</sequence>
<keyword evidence="11 13" id="KW-0472">Membrane</keyword>
<evidence type="ECO:0000256" key="10">
    <source>
        <dbReference type="ARBA" id="ARBA00023065"/>
    </source>
</evidence>
<feature type="transmembrane region" description="Helical" evidence="13">
    <location>
        <begin position="358"/>
        <end position="376"/>
    </location>
</feature>
<feature type="transmembrane region" description="Helical" evidence="13">
    <location>
        <begin position="419"/>
        <end position="436"/>
    </location>
</feature>
<evidence type="ECO:0000256" key="2">
    <source>
        <dbReference type="ARBA" id="ARBA00004651"/>
    </source>
</evidence>
<dbReference type="GO" id="GO:0005886">
    <property type="term" value="C:plasma membrane"/>
    <property type="evidence" value="ECO:0007669"/>
    <property type="project" value="UniProtKB-SubCell"/>
</dbReference>
<feature type="transmembrane region" description="Helical" evidence="13">
    <location>
        <begin position="133"/>
        <end position="154"/>
    </location>
</feature>
<feature type="transmembrane region" description="Helical" evidence="13">
    <location>
        <begin position="54"/>
        <end position="79"/>
    </location>
</feature>
<evidence type="ECO:0000313" key="14">
    <source>
        <dbReference type="EMBL" id="KXT69273.1"/>
    </source>
</evidence>
<comment type="subcellular location">
    <subcellularLocation>
        <location evidence="2">Cell membrane</location>
        <topology evidence="2">Multi-pass membrane protein</topology>
    </subcellularLocation>
</comment>
<evidence type="ECO:0000256" key="8">
    <source>
        <dbReference type="ARBA" id="ARBA00022692"/>
    </source>
</evidence>
<organism evidence="14 15">
    <name type="scientific">Streptococcus cristatus</name>
    <dbReference type="NCBI Taxonomy" id="45634"/>
    <lineage>
        <taxon>Bacteria</taxon>
        <taxon>Bacillati</taxon>
        <taxon>Bacillota</taxon>
        <taxon>Bacilli</taxon>
        <taxon>Lactobacillales</taxon>
        <taxon>Streptococcaceae</taxon>
        <taxon>Streptococcus</taxon>
    </lineage>
</organism>
<reference evidence="14 15" key="1">
    <citation type="submission" date="2016-01" db="EMBL/GenBank/DDBJ databases">
        <title>Highly variable Streptococcus oralis are common among viridans streptococci isolated from primates.</title>
        <authorList>
            <person name="Denapaite D."/>
            <person name="Rieger M."/>
            <person name="Koendgen S."/>
            <person name="Brueckner R."/>
            <person name="Ochigava I."/>
            <person name="Kappeler P."/>
            <person name="Maetz-Rensing K."/>
            <person name="Leendertz F."/>
            <person name="Hakenbeck R."/>
        </authorList>
    </citation>
    <scope>NUCLEOTIDE SEQUENCE [LARGE SCALE GENOMIC DNA]</scope>
    <source>
        <strain evidence="14 15">DD08</strain>
    </source>
</reference>
<keyword evidence="14" id="KW-0808">Transferase</keyword>
<dbReference type="EMBL" id="LQRD01000053">
    <property type="protein sequence ID" value="KXT69273.1"/>
    <property type="molecule type" value="Genomic_DNA"/>
</dbReference>
<evidence type="ECO:0000313" key="15">
    <source>
        <dbReference type="Proteomes" id="UP000070377"/>
    </source>
</evidence>
<keyword evidence="8 13" id="KW-0812">Transmembrane</keyword>
<comment type="function">
    <text evidence="1">Multidrug efflux pump.</text>
</comment>
<dbReference type="AlphaFoldDB" id="A0A139MZY7"/>
<feature type="transmembrane region" description="Helical" evidence="13">
    <location>
        <begin position="388"/>
        <end position="407"/>
    </location>
</feature>
<evidence type="ECO:0000256" key="13">
    <source>
        <dbReference type="SAM" id="Phobius"/>
    </source>
</evidence>
<dbReference type="PATRIC" id="fig|45634.12.peg.1482"/>
<keyword evidence="5" id="KW-0813">Transport</keyword>
<evidence type="ECO:0000256" key="6">
    <source>
        <dbReference type="ARBA" id="ARBA00022449"/>
    </source>
</evidence>
<keyword evidence="6" id="KW-0050">Antiport</keyword>
<dbReference type="InterPro" id="IPR002528">
    <property type="entry name" value="MATE_fam"/>
</dbReference>
<dbReference type="Pfam" id="PF01554">
    <property type="entry name" value="MatE"/>
    <property type="match status" value="2"/>
</dbReference>
<dbReference type="PANTHER" id="PTHR43298">
    <property type="entry name" value="MULTIDRUG RESISTANCE PROTEIN NORM-RELATED"/>
    <property type="match status" value="1"/>
</dbReference>
<evidence type="ECO:0000256" key="5">
    <source>
        <dbReference type="ARBA" id="ARBA00022448"/>
    </source>
</evidence>
<protein>
    <recommendedName>
        <fullName evidence="4">Probable multidrug resistance protein NorM</fullName>
    </recommendedName>
    <alternativeName>
        <fullName evidence="12">Multidrug-efflux transporter</fullName>
    </alternativeName>
</protein>
<comment type="caution">
    <text evidence="14">The sequence shown here is derived from an EMBL/GenBank/DDBJ whole genome shotgun (WGS) entry which is preliminary data.</text>
</comment>
<feature type="transmembrane region" description="Helical" evidence="13">
    <location>
        <begin position="243"/>
        <end position="265"/>
    </location>
</feature>
<evidence type="ECO:0000256" key="11">
    <source>
        <dbReference type="ARBA" id="ARBA00023136"/>
    </source>
</evidence>
<evidence type="ECO:0000256" key="9">
    <source>
        <dbReference type="ARBA" id="ARBA00022989"/>
    </source>
</evidence>
<keyword evidence="10" id="KW-0406">Ion transport</keyword>
<accession>A0A139MZY7</accession>
<dbReference type="Proteomes" id="UP000070377">
    <property type="component" value="Unassembled WGS sequence"/>
</dbReference>
<evidence type="ECO:0000256" key="1">
    <source>
        <dbReference type="ARBA" id="ARBA00003408"/>
    </source>
</evidence>
<feature type="transmembrane region" description="Helical" evidence="13">
    <location>
        <begin position="285"/>
        <end position="306"/>
    </location>
</feature>
<dbReference type="CDD" id="cd13131">
    <property type="entry name" value="MATE_NorM_like"/>
    <property type="match status" value="1"/>
</dbReference>
<feature type="transmembrane region" description="Helical" evidence="13">
    <location>
        <begin position="194"/>
        <end position="216"/>
    </location>
</feature>
<keyword evidence="9 13" id="KW-1133">Transmembrane helix</keyword>
<gene>
    <name evidence="14" type="ORF">SCRDD08_01418</name>
</gene>
<dbReference type="PANTHER" id="PTHR43298:SF2">
    <property type="entry name" value="FMN_FAD EXPORTER YEEO-RELATED"/>
    <property type="match status" value="1"/>
</dbReference>
<feature type="transmembrane region" description="Helical" evidence="13">
    <location>
        <begin position="318"/>
        <end position="338"/>
    </location>
</feature>
<dbReference type="GO" id="GO:0042910">
    <property type="term" value="F:xenobiotic transmembrane transporter activity"/>
    <property type="evidence" value="ECO:0007669"/>
    <property type="project" value="InterPro"/>
</dbReference>
<evidence type="ECO:0000256" key="7">
    <source>
        <dbReference type="ARBA" id="ARBA00022475"/>
    </source>
</evidence>
<dbReference type="GO" id="GO:0015297">
    <property type="term" value="F:antiporter activity"/>
    <property type="evidence" value="ECO:0007669"/>
    <property type="project" value="UniProtKB-KW"/>
</dbReference>
<feature type="transmembrane region" description="Helical" evidence="13">
    <location>
        <begin position="12"/>
        <end position="34"/>
    </location>
</feature>
<dbReference type="GO" id="GO:0016740">
    <property type="term" value="F:transferase activity"/>
    <property type="evidence" value="ECO:0007669"/>
    <property type="project" value="UniProtKB-KW"/>
</dbReference>